<dbReference type="EMBL" id="GL737581">
    <property type="protein sequence ID" value="EFX59901.1"/>
    <property type="molecule type" value="Genomic_DNA"/>
</dbReference>
<feature type="region of interest" description="Disordered" evidence="1">
    <location>
        <begin position="253"/>
        <end position="323"/>
    </location>
</feature>
<proteinExistence type="predicted"/>
<feature type="compositionally biased region" description="Basic and acidic residues" evidence="1">
    <location>
        <begin position="265"/>
        <end position="279"/>
    </location>
</feature>
<dbReference type="AlphaFoldDB" id="E9I7X9"/>
<feature type="non-terminal residue" evidence="2">
    <location>
        <position position="323"/>
    </location>
</feature>
<dbReference type="KEGG" id="dpx:DAPPUDRAFT_126323"/>
<feature type="compositionally biased region" description="Basic and acidic residues" evidence="1">
    <location>
        <begin position="159"/>
        <end position="169"/>
    </location>
</feature>
<organism evidence="2 3">
    <name type="scientific">Daphnia pulex</name>
    <name type="common">Water flea</name>
    <dbReference type="NCBI Taxonomy" id="6669"/>
    <lineage>
        <taxon>Eukaryota</taxon>
        <taxon>Metazoa</taxon>
        <taxon>Ecdysozoa</taxon>
        <taxon>Arthropoda</taxon>
        <taxon>Crustacea</taxon>
        <taxon>Branchiopoda</taxon>
        <taxon>Diplostraca</taxon>
        <taxon>Cladocera</taxon>
        <taxon>Anomopoda</taxon>
        <taxon>Daphniidae</taxon>
        <taxon>Daphnia</taxon>
    </lineage>
</organism>
<reference evidence="2 3" key="1">
    <citation type="journal article" date="2011" name="Science">
        <title>The ecoresponsive genome of Daphnia pulex.</title>
        <authorList>
            <person name="Colbourne J.K."/>
            <person name="Pfrender M.E."/>
            <person name="Gilbert D."/>
            <person name="Thomas W.K."/>
            <person name="Tucker A."/>
            <person name="Oakley T.H."/>
            <person name="Tokishita S."/>
            <person name="Aerts A."/>
            <person name="Arnold G.J."/>
            <person name="Basu M.K."/>
            <person name="Bauer D.J."/>
            <person name="Caceres C.E."/>
            <person name="Carmel L."/>
            <person name="Casola C."/>
            <person name="Choi J.H."/>
            <person name="Detter J.C."/>
            <person name="Dong Q."/>
            <person name="Dusheyko S."/>
            <person name="Eads B.D."/>
            <person name="Frohlich T."/>
            <person name="Geiler-Samerotte K.A."/>
            <person name="Gerlach D."/>
            <person name="Hatcher P."/>
            <person name="Jogdeo S."/>
            <person name="Krijgsveld J."/>
            <person name="Kriventseva E.V."/>
            <person name="Kultz D."/>
            <person name="Laforsch C."/>
            <person name="Lindquist E."/>
            <person name="Lopez J."/>
            <person name="Manak J.R."/>
            <person name="Muller J."/>
            <person name="Pangilinan J."/>
            <person name="Patwardhan R.P."/>
            <person name="Pitluck S."/>
            <person name="Pritham E.J."/>
            <person name="Rechtsteiner A."/>
            <person name="Rho M."/>
            <person name="Rogozin I.B."/>
            <person name="Sakarya O."/>
            <person name="Salamov A."/>
            <person name="Schaack S."/>
            <person name="Shapiro H."/>
            <person name="Shiga Y."/>
            <person name="Skalitzky C."/>
            <person name="Smith Z."/>
            <person name="Souvorov A."/>
            <person name="Sung W."/>
            <person name="Tang Z."/>
            <person name="Tsuchiya D."/>
            <person name="Tu H."/>
            <person name="Vos H."/>
            <person name="Wang M."/>
            <person name="Wolf Y.I."/>
            <person name="Yamagata H."/>
            <person name="Yamada T."/>
            <person name="Ye Y."/>
            <person name="Shaw J.R."/>
            <person name="Andrews J."/>
            <person name="Crease T.J."/>
            <person name="Tang H."/>
            <person name="Lucas S.M."/>
            <person name="Robertson H.M."/>
            <person name="Bork P."/>
            <person name="Koonin E.V."/>
            <person name="Zdobnov E.M."/>
            <person name="Grigoriev I.V."/>
            <person name="Lynch M."/>
            <person name="Boore J.L."/>
        </authorList>
    </citation>
    <scope>NUCLEOTIDE SEQUENCE [LARGE SCALE GENOMIC DNA]</scope>
</reference>
<dbReference type="HOGENOM" id="CLU_862138_0_0_1"/>
<feature type="compositionally biased region" description="Basic and acidic residues" evidence="1">
    <location>
        <begin position="289"/>
        <end position="307"/>
    </location>
</feature>
<keyword evidence="3" id="KW-1185">Reference proteome</keyword>
<feature type="non-terminal residue" evidence="2">
    <location>
        <position position="1"/>
    </location>
</feature>
<evidence type="ECO:0000313" key="2">
    <source>
        <dbReference type="EMBL" id="EFX59901.1"/>
    </source>
</evidence>
<evidence type="ECO:0000256" key="1">
    <source>
        <dbReference type="SAM" id="MobiDB-lite"/>
    </source>
</evidence>
<sequence>RVCVRHARRGELLPRGAIVEREGPNTKLELGLHTDNRNAARGEERRVVNVGNRGRGPHVHERLTALDACKVSHVDRCELDEMRNRGRVVRRVHHVEIGDARAGGERAGTSNVALHVDALTLLQRERGAVPRVPGERRAPFKVRGSAHEAQPPSGLGEDEERRGGGEAREHRPHGAIVERVRPHARRGGAGTHERDAAQRVAILVVKGVRSKDIGDVLSVEHVAASVGARDHLGELGVAASDGCVVADHGDGGDGGGARVGGESSHTCDPRHRGRDRADRLGAVSHIPRAPRESDVAVVEGDRGHEAHAPPVADAQQERVRVGQ</sequence>
<accession>E9I7X9</accession>
<gene>
    <name evidence="2" type="ORF">DAPPUDRAFT_126323</name>
</gene>
<dbReference type="InParanoid" id="E9I7X9"/>
<protein>
    <submittedName>
        <fullName evidence="2">Uncharacterized protein</fullName>
    </submittedName>
</protein>
<name>E9I7X9_DAPPU</name>
<feature type="compositionally biased region" description="Basic and acidic residues" evidence="1">
    <location>
        <begin position="127"/>
        <end position="138"/>
    </location>
</feature>
<evidence type="ECO:0000313" key="3">
    <source>
        <dbReference type="Proteomes" id="UP000000305"/>
    </source>
</evidence>
<dbReference type="Proteomes" id="UP000000305">
    <property type="component" value="Unassembled WGS sequence"/>
</dbReference>
<feature type="region of interest" description="Disordered" evidence="1">
    <location>
        <begin position="127"/>
        <end position="193"/>
    </location>
</feature>